<dbReference type="Pfam" id="PF13280">
    <property type="entry name" value="WYL"/>
    <property type="match status" value="1"/>
</dbReference>
<dbReference type="AlphaFoldDB" id="A0A1G6YMC4"/>
<evidence type="ECO:0000313" key="2">
    <source>
        <dbReference type="EMBL" id="SDD91480.1"/>
    </source>
</evidence>
<reference evidence="2 3" key="1">
    <citation type="submission" date="2016-10" db="EMBL/GenBank/DDBJ databases">
        <authorList>
            <person name="de Groot N.N."/>
        </authorList>
    </citation>
    <scope>NUCLEOTIDE SEQUENCE [LARGE SCALE GENOMIC DNA]</scope>
    <source>
        <strain evidence="2 3">DSM 20475</strain>
    </source>
</reference>
<organism evidence="2 3">
    <name type="scientific">Peptococcus niger</name>
    <dbReference type="NCBI Taxonomy" id="2741"/>
    <lineage>
        <taxon>Bacteria</taxon>
        <taxon>Bacillati</taxon>
        <taxon>Bacillota</taxon>
        <taxon>Clostridia</taxon>
        <taxon>Eubacteriales</taxon>
        <taxon>Peptococcaceae</taxon>
        <taxon>Peptococcus</taxon>
    </lineage>
</organism>
<dbReference type="OrthoDB" id="9814277at2"/>
<gene>
    <name evidence="2" type="ORF">SAMN04489866_11022</name>
</gene>
<dbReference type="Proteomes" id="UP000198995">
    <property type="component" value="Unassembled WGS sequence"/>
</dbReference>
<dbReference type="EMBL" id="FNAF01000010">
    <property type="protein sequence ID" value="SDD91480.1"/>
    <property type="molecule type" value="Genomic_DNA"/>
</dbReference>
<dbReference type="PROSITE" id="PS52050">
    <property type="entry name" value="WYL"/>
    <property type="match status" value="1"/>
</dbReference>
<name>A0A1G6YMC4_PEPNI</name>
<dbReference type="InterPro" id="IPR026881">
    <property type="entry name" value="WYL_dom"/>
</dbReference>
<dbReference type="STRING" id="2741.SAMN04489866_11022"/>
<sequence length="415" mass="48867">MAYDERIKNFEKIRDYMQAFYVYGLKSRLEYDHKSARSYDDERRRLESWLGDYMQFHQTADGKNVFLAIDSRVSKQNPLYKAWKAKRFTDATITLHFAIFDVLYSPRVKMTLADLTEAIDARLASRLTFDESTLRKKLNDYIAAEIIQVEKIGRKNFYHRSPLIDIQPLADALDFFSEVAPCGVIGSFLQDRLADHEPLFSFKHHYITQTMDSDIMAQIFQAMHDRVTVTVDYPGQETGKFQKLCLLPLKIYLSVQNGRQYLMAFNEAKNRIYAYRLDKMKNIQLKKTVSDNFANRRADLTRLERHMWGVSSKRLGKTLEQVTFELRIGDDENHIIRRLKREKRCGQVDRLDPNHYRFTANVFDANELLPWIRTFICRITRLDFSNPLTKEKFKSDLEAMYRLYDLEGGGPGDFQ</sequence>
<protein>
    <submittedName>
        <fullName evidence="2">WYL domain-containing protein</fullName>
    </submittedName>
</protein>
<accession>A0A1G6YMC4</accession>
<feature type="domain" description="WYL" evidence="1">
    <location>
        <begin position="215"/>
        <end position="284"/>
    </location>
</feature>
<keyword evidence="3" id="KW-1185">Reference proteome</keyword>
<dbReference type="RefSeq" id="WP_091792118.1">
    <property type="nucleotide sequence ID" value="NZ_FNAF01000010.1"/>
</dbReference>
<evidence type="ECO:0000313" key="3">
    <source>
        <dbReference type="Proteomes" id="UP000198995"/>
    </source>
</evidence>
<proteinExistence type="predicted"/>
<evidence type="ECO:0000259" key="1">
    <source>
        <dbReference type="Pfam" id="PF13280"/>
    </source>
</evidence>